<dbReference type="RefSeq" id="WP_200693000.1">
    <property type="nucleotide sequence ID" value="NZ_JAVREX010000004.1"/>
</dbReference>
<evidence type="ECO:0000313" key="1">
    <source>
        <dbReference type="EMBL" id="MDT0428352.1"/>
    </source>
</evidence>
<evidence type="ECO:0000313" key="2">
    <source>
        <dbReference type="Proteomes" id="UP001183777"/>
    </source>
</evidence>
<evidence type="ECO:0008006" key="3">
    <source>
        <dbReference type="Google" id="ProtNLM"/>
    </source>
</evidence>
<sequence length="459" mass="51703">MSQHHLIVVGFDEIVANKYLPRIGAAIKEGHLDSYSIIDLESERTAIQERVRAVDTKPNQAIYLRDSRSLGREAASELISSAVKQLRIPGLPTKMYIATEVQAHEAYLRHCVENGIDSLVEKPVLAPVVDGRFSPSSITKTMEELVRIASCSAAKHSVMTLSRYHEIYNRRVVSALRERVERWSAPLTSFHLRAAGGVWNLQHEYESRDDHPYKHGYGMMMHGAYHYVDLASQILSLNALVYPERRFMLELSSFGAFPSDQHARLSNPVARRFQDSLPRWEQADAELFRFGETDITSTFRLRDIETGRTLTVGTLSFEQTTPSVRAWNGLPTGLYNKNGRTSSVDLEAQLSTLYSTHVHCYDIPRGRNPDGIDAFARVTTRANASLFPDEQYVSVETFDGLFHSDSNRRLMDNWLRGTESKSALADHLLPMKITEAMASSLRTPGQPVKFAFFSNPPSA</sequence>
<gene>
    <name evidence="1" type="ORF">RM649_11935</name>
</gene>
<protein>
    <recommendedName>
        <fullName evidence="3">Gfo/Idh/MocA-like oxidoreductase N-terminal domain-containing protein</fullName>
    </recommendedName>
</protein>
<accession>A0ABU2RHK9</accession>
<dbReference type="Proteomes" id="UP001183777">
    <property type="component" value="Unassembled WGS sequence"/>
</dbReference>
<keyword evidence="2" id="KW-1185">Reference proteome</keyword>
<organism evidence="1 2">
    <name type="scientific">Streptomyces salyersiae</name>
    <dbReference type="NCBI Taxonomy" id="3075530"/>
    <lineage>
        <taxon>Bacteria</taxon>
        <taxon>Bacillati</taxon>
        <taxon>Actinomycetota</taxon>
        <taxon>Actinomycetes</taxon>
        <taxon>Kitasatosporales</taxon>
        <taxon>Streptomycetaceae</taxon>
        <taxon>Streptomyces</taxon>
    </lineage>
</organism>
<reference evidence="2" key="1">
    <citation type="submission" date="2023-07" db="EMBL/GenBank/DDBJ databases">
        <title>30 novel species of actinomycetes from the DSMZ collection.</title>
        <authorList>
            <person name="Nouioui I."/>
        </authorList>
    </citation>
    <scope>NUCLEOTIDE SEQUENCE [LARGE SCALE GENOMIC DNA]</scope>
    <source>
        <strain evidence="2">DSM 41770</strain>
    </source>
</reference>
<comment type="caution">
    <text evidence="1">The sequence shown here is derived from an EMBL/GenBank/DDBJ whole genome shotgun (WGS) entry which is preliminary data.</text>
</comment>
<name>A0ABU2RHK9_9ACTN</name>
<dbReference type="EMBL" id="JAVREX010000004">
    <property type="protein sequence ID" value="MDT0428352.1"/>
    <property type="molecule type" value="Genomic_DNA"/>
</dbReference>
<proteinExistence type="predicted"/>